<gene>
    <name evidence="6" type="ORF">FHS48_003556</name>
</gene>
<dbReference type="EMBL" id="JACIIX010000017">
    <property type="protein sequence ID" value="MBB6212108.1"/>
    <property type="molecule type" value="Genomic_DNA"/>
</dbReference>
<evidence type="ECO:0000313" key="7">
    <source>
        <dbReference type="Proteomes" id="UP000544872"/>
    </source>
</evidence>
<dbReference type="Proteomes" id="UP000544872">
    <property type="component" value="Unassembled WGS sequence"/>
</dbReference>
<dbReference type="InterPro" id="IPR036390">
    <property type="entry name" value="WH_DNA-bd_sf"/>
</dbReference>
<dbReference type="PRINTS" id="PR00039">
    <property type="entry name" value="HTHLYSR"/>
</dbReference>
<dbReference type="PROSITE" id="PS50931">
    <property type="entry name" value="HTH_LYSR"/>
    <property type="match status" value="1"/>
</dbReference>
<evidence type="ECO:0000256" key="1">
    <source>
        <dbReference type="ARBA" id="ARBA00009437"/>
    </source>
</evidence>
<dbReference type="GO" id="GO:0003677">
    <property type="term" value="F:DNA binding"/>
    <property type="evidence" value="ECO:0007669"/>
    <property type="project" value="UniProtKB-KW"/>
</dbReference>
<protein>
    <submittedName>
        <fullName evidence="6">DNA-binding transcriptional LysR family regulator</fullName>
    </submittedName>
</protein>
<name>A0A7W9ZIH2_NOVIT</name>
<evidence type="ECO:0000313" key="6">
    <source>
        <dbReference type="EMBL" id="MBB6212108.1"/>
    </source>
</evidence>
<keyword evidence="3 6" id="KW-0238">DNA-binding</keyword>
<organism evidence="6 7">
    <name type="scientific">Novispirillum itersonii</name>
    <name type="common">Aquaspirillum itersonii</name>
    <dbReference type="NCBI Taxonomy" id="189"/>
    <lineage>
        <taxon>Bacteria</taxon>
        <taxon>Pseudomonadati</taxon>
        <taxon>Pseudomonadota</taxon>
        <taxon>Alphaproteobacteria</taxon>
        <taxon>Rhodospirillales</taxon>
        <taxon>Novispirillaceae</taxon>
        <taxon>Novispirillum</taxon>
    </lineage>
</organism>
<feature type="domain" description="HTH lysR-type" evidence="5">
    <location>
        <begin position="7"/>
        <end position="64"/>
    </location>
</feature>
<dbReference type="InterPro" id="IPR036388">
    <property type="entry name" value="WH-like_DNA-bd_sf"/>
</dbReference>
<dbReference type="PANTHER" id="PTHR30118:SF15">
    <property type="entry name" value="TRANSCRIPTIONAL REGULATORY PROTEIN"/>
    <property type="match status" value="1"/>
</dbReference>
<accession>A0A7W9ZIH2</accession>
<evidence type="ECO:0000256" key="4">
    <source>
        <dbReference type="ARBA" id="ARBA00023163"/>
    </source>
</evidence>
<dbReference type="RefSeq" id="WP_184265487.1">
    <property type="nucleotide sequence ID" value="NZ_JACIIX010000017.1"/>
</dbReference>
<dbReference type="Pfam" id="PF00126">
    <property type="entry name" value="HTH_1"/>
    <property type="match status" value="1"/>
</dbReference>
<dbReference type="Pfam" id="PF03466">
    <property type="entry name" value="LysR_substrate"/>
    <property type="match status" value="1"/>
</dbReference>
<dbReference type="SUPFAM" id="SSF46785">
    <property type="entry name" value="Winged helix' DNA-binding domain"/>
    <property type="match status" value="1"/>
</dbReference>
<keyword evidence="2" id="KW-0805">Transcription regulation</keyword>
<dbReference type="AlphaFoldDB" id="A0A7W9ZIH2"/>
<reference evidence="6 7" key="1">
    <citation type="submission" date="2020-08" db="EMBL/GenBank/DDBJ databases">
        <title>Genomic Encyclopedia of Type Strains, Phase IV (KMG-IV): sequencing the most valuable type-strain genomes for metagenomic binning, comparative biology and taxonomic classification.</title>
        <authorList>
            <person name="Goeker M."/>
        </authorList>
    </citation>
    <scope>NUCLEOTIDE SEQUENCE [LARGE SCALE GENOMIC DNA]</scope>
    <source>
        <strain evidence="6 7">DSM 11590</strain>
    </source>
</reference>
<proteinExistence type="inferred from homology"/>
<dbReference type="SUPFAM" id="SSF53850">
    <property type="entry name" value="Periplasmic binding protein-like II"/>
    <property type="match status" value="1"/>
</dbReference>
<dbReference type="PANTHER" id="PTHR30118">
    <property type="entry name" value="HTH-TYPE TRANSCRIPTIONAL REGULATOR LEUO-RELATED"/>
    <property type="match status" value="1"/>
</dbReference>
<dbReference type="InterPro" id="IPR050389">
    <property type="entry name" value="LysR-type_TF"/>
</dbReference>
<evidence type="ECO:0000256" key="2">
    <source>
        <dbReference type="ARBA" id="ARBA00023015"/>
    </source>
</evidence>
<dbReference type="GO" id="GO:0003700">
    <property type="term" value="F:DNA-binding transcription factor activity"/>
    <property type="evidence" value="ECO:0007669"/>
    <property type="project" value="InterPro"/>
</dbReference>
<keyword evidence="4" id="KW-0804">Transcription</keyword>
<keyword evidence="7" id="KW-1185">Reference proteome</keyword>
<comment type="caution">
    <text evidence="6">The sequence shown here is derived from an EMBL/GenBank/DDBJ whole genome shotgun (WGS) entry which is preliminary data.</text>
</comment>
<comment type="similarity">
    <text evidence="1">Belongs to the LysR transcriptional regulatory family.</text>
</comment>
<sequence>MNDIKSLDLNLLKALDALLETRSVTRAAERLGLTQPAVSGLLVRLRDVFGDPLFIRSQRGVVPTPRAEALGVPLRQALRDIQSLLTPEAFVPAQAAMTVTVAATDYAQTAVLLPLMLLLRQEAPGIRIAVRPVDPSGLGSQMECGHLDMALITPDLAAETMRQRVLFHEHYVCLMRKGHPVADTPLTVERFCALDHALMSHDGSKFRGVTDVALEGLGLSRRVVAVVPSFLVLIDLVRRSDLVAMVPGRLATGVKDCVMVPPPVPVPGFTKVLTWHERLQADPAQQWLRDKLVGCIQPTPGASQRYS</sequence>
<evidence type="ECO:0000256" key="3">
    <source>
        <dbReference type="ARBA" id="ARBA00023125"/>
    </source>
</evidence>
<dbReference type="InterPro" id="IPR000847">
    <property type="entry name" value="LysR_HTH_N"/>
</dbReference>
<dbReference type="Gene3D" id="1.10.10.10">
    <property type="entry name" value="Winged helix-like DNA-binding domain superfamily/Winged helix DNA-binding domain"/>
    <property type="match status" value="1"/>
</dbReference>
<dbReference type="Gene3D" id="3.40.190.10">
    <property type="entry name" value="Periplasmic binding protein-like II"/>
    <property type="match status" value="2"/>
</dbReference>
<evidence type="ECO:0000259" key="5">
    <source>
        <dbReference type="PROSITE" id="PS50931"/>
    </source>
</evidence>
<dbReference type="InterPro" id="IPR005119">
    <property type="entry name" value="LysR_subst-bd"/>
</dbReference>